<dbReference type="AlphaFoldDB" id="A0A3N6RLZ3"/>
<dbReference type="InterPro" id="IPR046796">
    <property type="entry name" value="Transposase_32_dom"/>
</dbReference>
<sequence length="316" mass="36645">MFRENPNLLCPSRRPLSARFTSMAARARYKNLRNRKFVTQYSLPLTDENLQDVKKVVVDSRLIYTVIDSDPFQPCMVRQFIDNLMDAETRGDGVAVYVRGSLVNFSLSLINSLYCIPSCEEDPDWLDWNIDHVCAFLNDNRIRRWEDISSKYSATNQVLYKLVCSNWIPTTSYTAMNPERLRFIYMLYHHRSFNFGKLVYNQILTMAENTRTKKSRRIIFPTLIQQVLLIQRIVPPDSDDEEFTGMPKPVVKDKKAGLWSGADSRPQNLEEDIERTIASLKAIRIRLRSKMFGESTHISSTARTVTRKVAECGRPL</sequence>
<accession>A0A3N6RLZ3</accession>
<dbReference type="EMBL" id="QGKW02001940">
    <property type="protein sequence ID" value="KAF2558087.1"/>
    <property type="molecule type" value="Genomic_DNA"/>
</dbReference>
<protein>
    <recommendedName>
        <fullName evidence="1">Putative plant transposon protein domain-containing protein</fullName>
    </recommendedName>
</protein>
<proteinExistence type="predicted"/>
<feature type="domain" description="Putative plant transposon protein" evidence="1">
    <location>
        <begin position="69"/>
        <end position="233"/>
    </location>
</feature>
<reference evidence="2" key="1">
    <citation type="submission" date="2019-12" db="EMBL/GenBank/DDBJ databases">
        <title>Genome sequencing and annotation of Brassica cretica.</title>
        <authorList>
            <person name="Studholme D.J."/>
            <person name="Sarris P.F."/>
        </authorList>
    </citation>
    <scope>NUCLEOTIDE SEQUENCE</scope>
    <source>
        <strain evidence="3">PFS-001/15</strain>
        <strain evidence="2">PFS-102/07</strain>
        <tissue evidence="2">Leaf</tissue>
    </source>
</reference>
<evidence type="ECO:0000313" key="3">
    <source>
        <dbReference type="EMBL" id="KAF2558087.1"/>
    </source>
</evidence>
<evidence type="ECO:0000313" key="2">
    <source>
        <dbReference type="EMBL" id="KAF2547970.1"/>
    </source>
</evidence>
<name>A0A3N6RLZ3_BRACR</name>
<comment type="caution">
    <text evidence="2">The sequence shown here is derived from an EMBL/GenBank/DDBJ whole genome shotgun (WGS) entry which is preliminary data.</text>
</comment>
<dbReference type="OrthoDB" id="1108424at2759"/>
<evidence type="ECO:0000259" key="1">
    <source>
        <dbReference type="Pfam" id="PF20167"/>
    </source>
</evidence>
<organism evidence="2">
    <name type="scientific">Brassica cretica</name>
    <name type="common">Mustard</name>
    <dbReference type="NCBI Taxonomy" id="69181"/>
    <lineage>
        <taxon>Eukaryota</taxon>
        <taxon>Viridiplantae</taxon>
        <taxon>Streptophyta</taxon>
        <taxon>Embryophyta</taxon>
        <taxon>Tracheophyta</taxon>
        <taxon>Spermatophyta</taxon>
        <taxon>Magnoliopsida</taxon>
        <taxon>eudicotyledons</taxon>
        <taxon>Gunneridae</taxon>
        <taxon>Pentapetalae</taxon>
        <taxon>rosids</taxon>
        <taxon>malvids</taxon>
        <taxon>Brassicales</taxon>
        <taxon>Brassicaceae</taxon>
        <taxon>Brassiceae</taxon>
        <taxon>Brassica</taxon>
    </lineage>
</organism>
<dbReference type="Proteomes" id="UP000712281">
    <property type="component" value="Unassembled WGS sequence"/>
</dbReference>
<dbReference type="EMBL" id="QGKY02001925">
    <property type="protein sequence ID" value="KAF2547970.1"/>
    <property type="molecule type" value="Genomic_DNA"/>
</dbReference>
<dbReference type="Pfam" id="PF20167">
    <property type="entry name" value="Transposase_32"/>
    <property type="match status" value="1"/>
</dbReference>
<gene>
    <name evidence="3" type="ORF">F2Q68_00014314</name>
    <name evidence="2" type="ORF">F2Q70_00020864</name>
</gene>